<organism evidence="3 4">
    <name type="scientific">Symbiodinium microadriaticum</name>
    <name type="common">Dinoflagellate</name>
    <name type="synonym">Zooxanthella microadriatica</name>
    <dbReference type="NCBI Taxonomy" id="2951"/>
    <lineage>
        <taxon>Eukaryota</taxon>
        <taxon>Sar</taxon>
        <taxon>Alveolata</taxon>
        <taxon>Dinophyceae</taxon>
        <taxon>Suessiales</taxon>
        <taxon>Symbiodiniaceae</taxon>
        <taxon>Symbiodinium</taxon>
    </lineage>
</organism>
<name>A0A1Q9CLZ3_SYMMI</name>
<keyword evidence="4" id="KW-1185">Reference proteome</keyword>
<sequence>MSELSRAISQWENKLRWIASLLKQHLAQYTHILKVTEVFRQYEALLSRAEIWLRYRYEEGDLVLVDNLAVAHRAAPSSHQAGAGTRVLHRTTVGGTQELTPLADGLRGIPAFLYIFGENPFCDAGLWQAADYFGEPLHEVPELNMSMRGVFPTQGFDVSVNREKKQFRSITAPSSWPEYFWESLDASVLARAVDQREEHEEILLGQSLSCCGRGPVSCQQKDLLEPRFLKETAAEMLRQGVPGCKVEDWYATIEDAHRFARHAAARPLFRVIAEALKSDHGMPDSQLTVSAQARVLDIAVLVGDVNLVHRAKLIQRRPLRRWRWQDFVFVSTDLLVGWVQDYIHVREPSHLLETALIAGASFEDLEGGQSYYRTPLREAVAVSQDPEVWNAVKDLLMPTSVRHRLGRYNNLLSFLPGIHDPHSGCEQVVAAKEAGLRVDQFGKCVVLFDCSLCQSTCTAVHLTLLDCSIYRGLTACAELCAAMDIGASWWTAWLSTEDVALPCLRCGAQLQFVFTVDDPAPREQRQAAAVASVRAAVRTSRQQASVEMGPGLFQSLRAWGRETTVSQGLLVRLTAQVLAFAAKRPAMFADVVALSQLGPWPQEPPPGREVLEALGGCLGSLAPAHLASAALAAATLGHVQNSIFWQQMHGALNAACAKLAPHSVDARQDYVPRQAPCDECDLRISKAAIDTLQESAELYIRKGVDEGDLRTFLRLINMKCGELRSLLPRVALEMQPDEALTAAWALAALLFTRAGALPVLLERALQGDIGPAEARQLRQIFLSLRLEEGAEEAFKMQVLCAAAQPDKGVPRSPSHGAPPRRLAAESGPEEPEAAVEVAAENLAERLPEGLATIMPGEYVEDFYCLDLALQPSGEDARRIAVVLDAASAADAQAPHSPFTTLKCRHLGKLGWDVEWMPLRRWEIDEEARAELVERLLAASGRRPLPHIGVPFGPCEPPMRLHPKVLSTRARRRVAMLWPAGIWPQGRLRSAPRLSQPSSTSTAVGDAVTAALRQQLSKAMDGWVCRQLAEIESLQAVFMAHKIVDRVQCFNQVVWIDTSLEYTADESVAWLKERISYQVAAGRRAYEEKLRQARESREAQARADARNTAWKGGKGMKGTGKGSSAPTSHPYRRY</sequence>
<reference evidence="3 4" key="1">
    <citation type="submission" date="2016-02" db="EMBL/GenBank/DDBJ databases">
        <title>Genome analysis of coral dinoflagellate symbionts highlights evolutionary adaptations to a symbiotic lifestyle.</title>
        <authorList>
            <person name="Aranda M."/>
            <person name="Li Y."/>
            <person name="Liew Y.J."/>
            <person name="Baumgarten S."/>
            <person name="Simakov O."/>
            <person name="Wilson M."/>
            <person name="Piel J."/>
            <person name="Ashoor H."/>
            <person name="Bougouffa S."/>
            <person name="Bajic V.B."/>
            <person name="Ryu T."/>
            <person name="Ravasi T."/>
            <person name="Bayer T."/>
            <person name="Micklem G."/>
            <person name="Kim H."/>
            <person name="Bhak J."/>
            <person name="Lajeunesse T.C."/>
            <person name="Voolstra C.R."/>
        </authorList>
    </citation>
    <scope>NUCLEOTIDE SEQUENCE [LARGE SCALE GENOMIC DNA]</scope>
    <source>
        <strain evidence="3 4">CCMP2467</strain>
    </source>
</reference>
<dbReference type="GO" id="GO:0016491">
    <property type="term" value="F:oxidoreductase activity"/>
    <property type="evidence" value="ECO:0007669"/>
    <property type="project" value="UniProtKB-KW"/>
</dbReference>
<dbReference type="SUPFAM" id="SSF51197">
    <property type="entry name" value="Clavaminate synthase-like"/>
    <property type="match status" value="1"/>
</dbReference>
<dbReference type="Gene3D" id="3.60.130.10">
    <property type="entry name" value="Clavaminate synthase-like"/>
    <property type="match status" value="1"/>
</dbReference>
<dbReference type="AlphaFoldDB" id="A0A1Q9CLZ3"/>
<evidence type="ECO:0000256" key="2">
    <source>
        <dbReference type="SAM" id="MobiDB-lite"/>
    </source>
</evidence>
<feature type="region of interest" description="Disordered" evidence="2">
    <location>
        <begin position="805"/>
        <end position="831"/>
    </location>
</feature>
<dbReference type="OrthoDB" id="10257314at2759"/>
<proteinExistence type="predicted"/>
<keyword evidence="1" id="KW-0560">Oxidoreductase</keyword>
<dbReference type="EMBL" id="LSRX01001082">
    <property type="protein sequence ID" value="OLP83926.1"/>
    <property type="molecule type" value="Genomic_DNA"/>
</dbReference>
<dbReference type="Proteomes" id="UP000186817">
    <property type="component" value="Unassembled WGS sequence"/>
</dbReference>
<feature type="region of interest" description="Disordered" evidence="2">
    <location>
        <begin position="1096"/>
        <end position="1133"/>
    </location>
</feature>
<gene>
    <name evidence="3" type="ORF">AK812_SmicGene35257</name>
</gene>
<evidence type="ECO:0000313" key="3">
    <source>
        <dbReference type="EMBL" id="OLP83926.1"/>
    </source>
</evidence>
<comment type="caution">
    <text evidence="3">The sequence shown here is derived from an EMBL/GenBank/DDBJ whole genome shotgun (WGS) entry which is preliminary data.</text>
</comment>
<feature type="compositionally biased region" description="Gly residues" evidence="2">
    <location>
        <begin position="1111"/>
        <end position="1120"/>
    </location>
</feature>
<evidence type="ECO:0000256" key="1">
    <source>
        <dbReference type="ARBA" id="ARBA00023002"/>
    </source>
</evidence>
<dbReference type="InterPro" id="IPR042098">
    <property type="entry name" value="TauD-like_sf"/>
</dbReference>
<evidence type="ECO:0000313" key="4">
    <source>
        <dbReference type="Proteomes" id="UP000186817"/>
    </source>
</evidence>
<accession>A0A1Q9CLZ3</accession>
<protein>
    <submittedName>
        <fullName evidence="3">Uncharacterized protein</fullName>
    </submittedName>
</protein>